<dbReference type="PANTHER" id="PTHR45136">
    <property type="entry name" value="ABC TRANSPORTER DOMAIN-CONTAINING PROTEIN"/>
    <property type="match status" value="1"/>
</dbReference>
<dbReference type="Proteomes" id="UP000283530">
    <property type="component" value="Unassembled WGS sequence"/>
</dbReference>
<feature type="domain" description="ABC transporter" evidence="13">
    <location>
        <begin position="913"/>
        <end position="1149"/>
    </location>
</feature>
<evidence type="ECO:0000259" key="14">
    <source>
        <dbReference type="PROSITE" id="PS50929"/>
    </source>
</evidence>
<comment type="similarity">
    <text evidence="2">Belongs to the ABC transporter superfamily. ABCB family. Multidrug resistance exporter (TC 3.A.1.201) subfamily.</text>
</comment>
<feature type="transmembrane region" description="Helical" evidence="12">
    <location>
        <begin position="174"/>
        <end position="196"/>
    </location>
</feature>
<dbReference type="SMART" id="SM00382">
    <property type="entry name" value="AAA"/>
    <property type="match status" value="2"/>
</dbReference>
<dbReference type="InterPro" id="IPR011527">
    <property type="entry name" value="ABC1_TM_dom"/>
</dbReference>
<feature type="domain" description="ABC transmembrane type-1" evidence="14">
    <location>
        <begin position="28"/>
        <end position="237"/>
    </location>
</feature>
<dbReference type="SUPFAM" id="SSF52540">
    <property type="entry name" value="P-loop containing nucleoside triphosphate hydrolases"/>
    <property type="match status" value="2"/>
</dbReference>
<dbReference type="FunFam" id="3.40.50.300:FF:000205">
    <property type="entry name" value="ABC transporter B family member 4"/>
    <property type="match status" value="1"/>
</dbReference>
<dbReference type="Pfam" id="PF00664">
    <property type="entry name" value="ABC_membrane"/>
    <property type="match status" value="2"/>
</dbReference>
<dbReference type="FunFam" id="3.40.50.300:FF:000251">
    <property type="entry name" value="ABC transporter B family member 19"/>
    <property type="match status" value="1"/>
</dbReference>
<evidence type="ECO:0000256" key="11">
    <source>
        <dbReference type="SAM" id="MobiDB-lite"/>
    </source>
</evidence>
<feature type="transmembrane region" description="Helical" evidence="12">
    <location>
        <begin position="631"/>
        <end position="649"/>
    </location>
</feature>
<sequence length="1158" mass="126719">MTQPKTLTLPLHDHIHTSSSSPFHPLCAEGLCWTRTAERQASRMRKMYLKSILRQDVGFFDTNATASMTHEVVTSLSSDAHVIQDVLTFLMSWQVALVVLPLSLLFIVPGVICGKLMMETAMKMKEAYGAAGAIVEQAISSIRMVVSYTGEHRTLERFGKALELSVNLGIKQGLFKGMAIGSIGMVFAVWSFQAWFGSVLVIHKGAAGGNVFIAGTCVLIGGLAVMSALPNVRYLSEAIAAASRIFKMVDKHPTIDPDDERGMILEEVRGEIEFKNIDFAYPSRPDFPVLEGFSLRVMPGETLGVVGGSGSGKSTVISLLERFYDPVRGDILLDKENIKNLQLKWLRSQMGLVSQEPILFATSIRENILFGDEMASMELIISAAKAANAHDFITALPDGYDTQVGQLGLQMSGGQKQRIAIARALLKDPKILLLDEATSALDAHSERLVQDALDQASVGRTTIIIAHHLSTLRKADLIVVIQSGKVVESGSHDELAQRDNGAYSTMLQLQQSATKTDASNSPNAQTEEETINHKNKMILKSPIMSARSSPGTSFTQDDSFSDKKEDISKSLSPSQWRLLQMNSPEFKEASFGSLGAIGFGAVQPLSSYCMGSIASVYFLKDNEDIKSQTRYYCFLFLGIAFVCIVTNLIQHYNFAIMGERLIKRVREKMLGKMLTFEMGWFDRDENTSAAICARLATEAHIVRSLIGDRLSLLLQASATAFLSFSLGIFIAWRLAIVMIAIQPLIIGCFYSKKVLMTNMSKRAYSAQNKSSQLSSEAVVNHRTITAFSSQKRVLKLYEASLKGPRSENIKQSWFAGIGLCMSQFLTTASIALAFWYGGRLVAQGQLTPKELLQAFFILMNTGKVIADAGSMTSDLAKGANAVKSVFAIIDRQTEIEPDDAKGVELKKMIKGHVELQNVYFSYPSRPGQVIFRGLSMKIEAGKTIALVGQSGSGKSTILGLIERFYDPLKGTVEIDQRDIKSYNLRYLRSHIALVSQEPTLFSGTIRENIAYGKENATEAEIKEAAGLANAHEFISSMKDGYGTYCGERGAQLSGGQKQRIVIARAILKNPSILLLDEATSALDSVSESLVQEALDKIVLGRTCITISHRLSAIQKSEFIAVIKNGRIVEQGTHSELLAVGHTGSYYSLVKAQEDSTSP</sequence>
<comment type="caution">
    <text evidence="15">The sequence shown here is derived from an EMBL/GenBank/DDBJ whole genome shotgun (WGS) entry which is preliminary data.</text>
</comment>
<dbReference type="PROSITE" id="PS00211">
    <property type="entry name" value="ABC_TRANSPORTER_1"/>
    <property type="match status" value="2"/>
</dbReference>
<feature type="transmembrane region" description="Helical" evidence="12">
    <location>
        <begin position="720"/>
        <end position="750"/>
    </location>
</feature>
<organism evidence="15 16">
    <name type="scientific">Cinnamomum micranthum f. kanehirae</name>
    <dbReference type="NCBI Taxonomy" id="337451"/>
    <lineage>
        <taxon>Eukaryota</taxon>
        <taxon>Viridiplantae</taxon>
        <taxon>Streptophyta</taxon>
        <taxon>Embryophyta</taxon>
        <taxon>Tracheophyta</taxon>
        <taxon>Spermatophyta</taxon>
        <taxon>Magnoliopsida</taxon>
        <taxon>Magnoliidae</taxon>
        <taxon>Laurales</taxon>
        <taxon>Lauraceae</taxon>
        <taxon>Cinnamomum</taxon>
    </lineage>
</organism>
<name>A0A443N750_9MAGN</name>
<evidence type="ECO:0000313" key="15">
    <source>
        <dbReference type="EMBL" id="RWR74321.1"/>
    </source>
</evidence>
<keyword evidence="10" id="KW-0325">Glycoprotein</keyword>
<keyword evidence="9 12" id="KW-0472">Membrane</keyword>
<keyword evidence="16" id="KW-1185">Reference proteome</keyword>
<dbReference type="GO" id="GO:0005524">
    <property type="term" value="F:ATP binding"/>
    <property type="evidence" value="ECO:0007669"/>
    <property type="project" value="UniProtKB-KW"/>
</dbReference>
<dbReference type="InterPro" id="IPR003593">
    <property type="entry name" value="AAA+_ATPase"/>
</dbReference>
<dbReference type="Gene3D" id="3.40.50.300">
    <property type="entry name" value="P-loop containing nucleotide triphosphate hydrolases"/>
    <property type="match status" value="2"/>
</dbReference>
<evidence type="ECO:0000256" key="3">
    <source>
        <dbReference type="ARBA" id="ARBA00022448"/>
    </source>
</evidence>
<keyword evidence="4 12" id="KW-0812">Transmembrane</keyword>
<accession>A0A443N750</accession>
<feature type="compositionally biased region" description="Polar residues" evidence="11">
    <location>
        <begin position="546"/>
        <end position="558"/>
    </location>
</feature>
<dbReference type="InterPro" id="IPR036640">
    <property type="entry name" value="ABC1_TM_sf"/>
</dbReference>
<comment type="subcellular location">
    <subcellularLocation>
        <location evidence="1">Membrane</location>
        <topology evidence="1">Multi-pass membrane protein</topology>
    </subcellularLocation>
</comment>
<feature type="region of interest" description="Disordered" evidence="11">
    <location>
        <begin position="510"/>
        <end position="566"/>
    </location>
</feature>
<keyword evidence="7" id="KW-0067">ATP-binding</keyword>
<dbReference type="InterPro" id="IPR027417">
    <property type="entry name" value="P-loop_NTPase"/>
</dbReference>
<evidence type="ECO:0000256" key="5">
    <source>
        <dbReference type="ARBA" id="ARBA00022737"/>
    </source>
</evidence>
<feature type="transmembrane region" description="Helical" evidence="12">
    <location>
        <begin position="813"/>
        <end position="836"/>
    </location>
</feature>
<dbReference type="Pfam" id="PF00005">
    <property type="entry name" value="ABC_tran"/>
    <property type="match status" value="2"/>
</dbReference>
<keyword evidence="3" id="KW-0813">Transport</keyword>
<dbReference type="EMBL" id="QPKB01000001">
    <property type="protein sequence ID" value="RWR74321.1"/>
    <property type="molecule type" value="Genomic_DNA"/>
</dbReference>
<feature type="transmembrane region" description="Helical" evidence="12">
    <location>
        <begin position="208"/>
        <end position="229"/>
    </location>
</feature>
<evidence type="ECO:0000256" key="2">
    <source>
        <dbReference type="ARBA" id="ARBA00007577"/>
    </source>
</evidence>
<dbReference type="OrthoDB" id="6500128at2759"/>
<dbReference type="CDD" id="cd18577">
    <property type="entry name" value="ABC_6TM_Pgp_ABCB1_D1_like"/>
    <property type="match status" value="1"/>
</dbReference>
<dbReference type="CDD" id="cd03249">
    <property type="entry name" value="ABC_MTABC3_MDL1_MDL2"/>
    <property type="match status" value="2"/>
</dbReference>
<dbReference type="CDD" id="cd18578">
    <property type="entry name" value="ABC_6TM_Pgp_ABCB1_D2_like"/>
    <property type="match status" value="1"/>
</dbReference>
<evidence type="ECO:0000313" key="16">
    <source>
        <dbReference type="Proteomes" id="UP000283530"/>
    </source>
</evidence>
<protein>
    <submittedName>
        <fullName evidence="15">ABC transporter</fullName>
    </submittedName>
</protein>
<dbReference type="PANTHER" id="PTHR45136:SF2">
    <property type="entry name" value="ABC TRANSPORTER DOMAIN-CONTAINING PROTEIN"/>
    <property type="match status" value="1"/>
</dbReference>
<evidence type="ECO:0000256" key="6">
    <source>
        <dbReference type="ARBA" id="ARBA00022741"/>
    </source>
</evidence>
<reference evidence="15 16" key="1">
    <citation type="journal article" date="2019" name="Nat. Plants">
        <title>Stout camphor tree genome fills gaps in understanding of flowering plant genome evolution.</title>
        <authorList>
            <person name="Chaw S.M."/>
            <person name="Liu Y.C."/>
            <person name="Wu Y.W."/>
            <person name="Wang H.Y."/>
            <person name="Lin C.I."/>
            <person name="Wu C.S."/>
            <person name="Ke H.M."/>
            <person name="Chang L.Y."/>
            <person name="Hsu C.Y."/>
            <person name="Yang H.T."/>
            <person name="Sudianto E."/>
            <person name="Hsu M.H."/>
            <person name="Wu K.P."/>
            <person name="Wang L.N."/>
            <person name="Leebens-Mack J.H."/>
            <person name="Tsai I.J."/>
        </authorList>
    </citation>
    <scope>NUCLEOTIDE SEQUENCE [LARGE SCALE GENOMIC DNA]</scope>
    <source>
        <strain evidence="16">cv. Chaw 1501</strain>
        <tissue evidence="15">Young leaves</tissue>
    </source>
</reference>
<evidence type="ECO:0000256" key="10">
    <source>
        <dbReference type="ARBA" id="ARBA00023180"/>
    </source>
</evidence>
<evidence type="ECO:0000256" key="12">
    <source>
        <dbReference type="SAM" id="Phobius"/>
    </source>
</evidence>
<dbReference type="PROSITE" id="PS50893">
    <property type="entry name" value="ABC_TRANSPORTER_2"/>
    <property type="match status" value="2"/>
</dbReference>
<dbReference type="STRING" id="337451.A0A443N750"/>
<dbReference type="InterPro" id="IPR017871">
    <property type="entry name" value="ABC_transporter-like_CS"/>
</dbReference>
<gene>
    <name evidence="15" type="ORF">CKAN_00264600</name>
</gene>
<feature type="domain" description="ABC transporter" evidence="13">
    <location>
        <begin position="272"/>
        <end position="508"/>
    </location>
</feature>
<proteinExistence type="inferred from homology"/>
<evidence type="ECO:0000259" key="13">
    <source>
        <dbReference type="PROSITE" id="PS50893"/>
    </source>
</evidence>
<evidence type="ECO:0000256" key="9">
    <source>
        <dbReference type="ARBA" id="ARBA00023136"/>
    </source>
</evidence>
<dbReference type="AlphaFoldDB" id="A0A443N750"/>
<dbReference type="GO" id="GO:0140359">
    <property type="term" value="F:ABC-type transporter activity"/>
    <property type="evidence" value="ECO:0007669"/>
    <property type="project" value="InterPro"/>
</dbReference>
<evidence type="ECO:0000256" key="4">
    <source>
        <dbReference type="ARBA" id="ARBA00022692"/>
    </source>
</evidence>
<dbReference type="GO" id="GO:0016020">
    <property type="term" value="C:membrane"/>
    <property type="evidence" value="ECO:0007669"/>
    <property type="project" value="UniProtKB-SubCell"/>
</dbReference>
<keyword evidence="6" id="KW-0547">Nucleotide-binding</keyword>
<feature type="domain" description="ABC transmembrane type-1" evidence="14">
    <location>
        <begin position="591"/>
        <end position="877"/>
    </location>
</feature>
<evidence type="ECO:0000256" key="8">
    <source>
        <dbReference type="ARBA" id="ARBA00022989"/>
    </source>
</evidence>
<evidence type="ECO:0000256" key="7">
    <source>
        <dbReference type="ARBA" id="ARBA00022840"/>
    </source>
</evidence>
<dbReference type="Gene3D" id="1.20.1560.10">
    <property type="entry name" value="ABC transporter type 1, transmembrane domain"/>
    <property type="match status" value="1"/>
</dbReference>
<dbReference type="PROSITE" id="PS50929">
    <property type="entry name" value="ABC_TM1F"/>
    <property type="match status" value="2"/>
</dbReference>
<dbReference type="InterPro" id="IPR003439">
    <property type="entry name" value="ABC_transporter-like_ATP-bd"/>
</dbReference>
<feature type="compositionally biased region" description="Polar residues" evidence="11">
    <location>
        <begin position="510"/>
        <end position="525"/>
    </location>
</feature>
<dbReference type="GO" id="GO:0016887">
    <property type="term" value="F:ATP hydrolysis activity"/>
    <property type="evidence" value="ECO:0007669"/>
    <property type="project" value="InterPro"/>
</dbReference>
<keyword evidence="5" id="KW-0677">Repeat</keyword>
<evidence type="ECO:0000256" key="1">
    <source>
        <dbReference type="ARBA" id="ARBA00004141"/>
    </source>
</evidence>
<feature type="transmembrane region" description="Helical" evidence="12">
    <location>
        <begin position="95"/>
        <end position="118"/>
    </location>
</feature>
<dbReference type="SUPFAM" id="SSF90123">
    <property type="entry name" value="ABC transporter transmembrane region"/>
    <property type="match status" value="2"/>
</dbReference>
<keyword evidence="8 12" id="KW-1133">Transmembrane helix</keyword>